<dbReference type="Pfam" id="PF02607">
    <property type="entry name" value="B12-binding_2"/>
    <property type="match status" value="1"/>
</dbReference>
<reference evidence="2" key="1">
    <citation type="journal article" date="2020" name="mSystems">
        <title>Genome- and Community-Level Interaction Insights into Carbon Utilization and Element Cycling Functions of Hydrothermarchaeota in Hydrothermal Sediment.</title>
        <authorList>
            <person name="Zhou Z."/>
            <person name="Liu Y."/>
            <person name="Xu W."/>
            <person name="Pan J."/>
            <person name="Luo Z.H."/>
            <person name="Li M."/>
        </authorList>
    </citation>
    <scope>NUCLEOTIDE SEQUENCE [LARGE SCALE GENOMIC DNA]</scope>
    <source>
        <strain evidence="2">HyVt-92</strain>
    </source>
</reference>
<gene>
    <name evidence="2" type="ORF">ENL39_04030</name>
</gene>
<evidence type="ECO:0000313" key="2">
    <source>
        <dbReference type="EMBL" id="HHF98639.1"/>
    </source>
</evidence>
<comment type="caution">
    <text evidence="2">The sequence shown here is derived from an EMBL/GenBank/DDBJ whole genome shotgun (WGS) entry which is preliminary data.</text>
</comment>
<sequence>MADLKEIAENLIQGKADKVKELVQKAIDEGEDVQRILNEGLLAGMSVVGEKFKKNEFYVPEVLIAAR</sequence>
<dbReference type="EMBL" id="DRTT01000111">
    <property type="protein sequence ID" value="HHF98639.1"/>
    <property type="molecule type" value="Genomic_DNA"/>
</dbReference>
<proteinExistence type="predicted"/>
<dbReference type="Proteomes" id="UP000886070">
    <property type="component" value="Unassembled WGS sequence"/>
</dbReference>
<dbReference type="InterPro" id="IPR036594">
    <property type="entry name" value="Meth_synthase_dom"/>
</dbReference>
<dbReference type="AlphaFoldDB" id="A0A7V5M0D2"/>
<dbReference type="SMART" id="SM01018">
    <property type="entry name" value="B12-binding_2"/>
    <property type="match status" value="1"/>
</dbReference>
<evidence type="ECO:0000259" key="1">
    <source>
        <dbReference type="PROSITE" id="PS51337"/>
    </source>
</evidence>
<organism evidence="2">
    <name type="scientific">Aerophobetes bacterium</name>
    <dbReference type="NCBI Taxonomy" id="2030807"/>
    <lineage>
        <taxon>Bacteria</taxon>
        <taxon>Candidatus Aerophobota</taxon>
    </lineage>
</organism>
<dbReference type="Gene3D" id="1.10.1240.10">
    <property type="entry name" value="Methionine synthase domain"/>
    <property type="match status" value="1"/>
</dbReference>
<dbReference type="InterPro" id="IPR003759">
    <property type="entry name" value="Cbl-bd_cap"/>
</dbReference>
<dbReference type="PROSITE" id="PS51337">
    <property type="entry name" value="B12_BINDING_NTER"/>
    <property type="match status" value="1"/>
</dbReference>
<accession>A0A7V5M0D2</accession>
<protein>
    <submittedName>
        <fullName evidence="2">Cobalamin-binding protein</fullName>
    </submittedName>
</protein>
<name>A0A7V5M0D2_UNCAE</name>
<feature type="domain" description="B12-binding N-terminal" evidence="1">
    <location>
        <begin position="1"/>
        <end position="67"/>
    </location>
</feature>
<dbReference type="SUPFAM" id="SSF47644">
    <property type="entry name" value="Methionine synthase domain"/>
    <property type="match status" value="1"/>
</dbReference>
<feature type="non-terminal residue" evidence="2">
    <location>
        <position position="67"/>
    </location>
</feature>